<name>A0A5J4VVW2_9EUKA</name>
<evidence type="ECO:0000256" key="1">
    <source>
        <dbReference type="SAM" id="MobiDB-lite"/>
    </source>
</evidence>
<protein>
    <recommendedName>
        <fullName evidence="4">SPRY domain-containing protein</fullName>
    </recommendedName>
</protein>
<dbReference type="InterPro" id="IPR011989">
    <property type="entry name" value="ARM-like"/>
</dbReference>
<dbReference type="OrthoDB" id="7537227at2759"/>
<gene>
    <name evidence="2" type="ORF">EZS28_017776</name>
</gene>
<accession>A0A5J4VVW2</accession>
<evidence type="ECO:0008006" key="4">
    <source>
        <dbReference type="Google" id="ProtNLM"/>
    </source>
</evidence>
<dbReference type="Proteomes" id="UP000324800">
    <property type="component" value="Unassembled WGS sequence"/>
</dbReference>
<dbReference type="Gene3D" id="2.60.120.920">
    <property type="match status" value="1"/>
</dbReference>
<sequence>MATIYTDSLRQPDSINIQSGNIKNEIPLLVNSIQSGDKEQQANSTLRLVQITLNECSQTYYMMFLSPLITLLLNANIETSIAAQTAIITLVNSSNDVRNVLIKIGFVETARQALIDENTPNHIKSNILDVIQNVLFQGVNVNEMIGLVSILSKLAEEKSEEKKQVAQKAKMIRMWIINQGITGLSPQNNYELEKINEEQKTQIEEQKRNIAELERKFEEDKIKEEEKNRNISELEHNDQEKSRQITELQRIDQEKSRKITGFERKEQENQRKIAELEKKIADLERQLLDSKPKPVAKYQIVPQSRLDEVPFSITMQSGGYTKKEGEFTYTSAQSGKLQNFPLDQQITLGIHRCEFKINKMNDRIFFGIMKSGLQFPKGEGPAHSPYYKSCMYFRSGGEIKQNDIETHGNKKMYSGDIIALEVNMDSVPRTVRLFINGVLQPVYMSGIPDSIQFYFTIFNSGESATVLSLRQLTVPTDATVIGAKEMKWE</sequence>
<dbReference type="EMBL" id="SNRW01004689">
    <property type="protein sequence ID" value="KAA6386695.1"/>
    <property type="molecule type" value="Genomic_DNA"/>
</dbReference>
<dbReference type="InterPro" id="IPR043136">
    <property type="entry name" value="B30.2/SPRY_sf"/>
</dbReference>
<comment type="caution">
    <text evidence="2">The sequence shown here is derived from an EMBL/GenBank/DDBJ whole genome shotgun (WGS) entry which is preliminary data.</text>
</comment>
<evidence type="ECO:0000313" key="2">
    <source>
        <dbReference type="EMBL" id="KAA6386695.1"/>
    </source>
</evidence>
<dbReference type="AlphaFoldDB" id="A0A5J4VVW2"/>
<feature type="region of interest" description="Disordered" evidence="1">
    <location>
        <begin position="221"/>
        <end position="246"/>
    </location>
</feature>
<dbReference type="SUPFAM" id="SSF48371">
    <property type="entry name" value="ARM repeat"/>
    <property type="match status" value="1"/>
</dbReference>
<organism evidence="2 3">
    <name type="scientific">Streblomastix strix</name>
    <dbReference type="NCBI Taxonomy" id="222440"/>
    <lineage>
        <taxon>Eukaryota</taxon>
        <taxon>Metamonada</taxon>
        <taxon>Preaxostyla</taxon>
        <taxon>Oxymonadida</taxon>
        <taxon>Streblomastigidae</taxon>
        <taxon>Streblomastix</taxon>
    </lineage>
</organism>
<dbReference type="Gene3D" id="1.25.10.10">
    <property type="entry name" value="Leucine-rich Repeat Variant"/>
    <property type="match status" value="1"/>
</dbReference>
<proteinExistence type="predicted"/>
<dbReference type="InterPro" id="IPR016024">
    <property type="entry name" value="ARM-type_fold"/>
</dbReference>
<evidence type="ECO:0000313" key="3">
    <source>
        <dbReference type="Proteomes" id="UP000324800"/>
    </source>
</evidence>
<reference evidence="2 3" key="1">
    <citation type="submission" date="2019-03" db="EMBL/GenBank/DDBJ databases">
        <title>Single cell metagenomics reveals metabolic interactions within the superorganism composed of flagellate Streblomastix strix and complex community of Bacteroidetes bacteria on its surface.</title>
        <authorList>
            <person name="Treitli S.C."/>
            <person name="Kolisko M."/>
            <person name="Husnik F."/>
            <person name="Keeling P."/>
            <person name="Hampl V."/>
        </authorList>
    </citation>
    <scope>NUCLEOTIDE SEQUENCE [LARGE SCALE GENOMIC DNA]</scope>
    <source>
        <strain evidence="2">ST1C</strain>
    </source>
</reference>